<dbReference type="CDD" id="cd12797">
    <property type="entry name" value="M23_peptidase"/>
    <property type="match status" value="1"/>
</dbReference>
<reference evidence="4 5" key="1">
    <citation type="submission" date="2016-09" db="EMBL/GenBank/DDBJ databases">
        <title>Alteromonas lipolytica, a new species isolated from sea water.</title>
        <authorList>
            <person name="Wu Y.-H."/>
            <person name="Cheng H."/>
            <person name="Xu X.-W."/>
        </authorList>
    </citation>
    <scope>NUCLEOTIDE SEQUENCE [LARGE SCALE GENOMIC DNA]</scope>
    <source>
        <strain evidence="4 5">JW12</strain>
    </source>
</reference>
<dbReference type="PANTHER" id="PTHR21666:SF270">
    <property type="entry name" value="MUREIN HYDROLASE ACTIVATOR ENVC"/>
    <property type="match status" value="1"/>
</dbReference>
<dbReference type="PANTHER" id="PTHR21666">
    <property type="entry name" value="PEPTIDASE-RELATED"/>
    <property type="match status" value="1"/>
</dbReference>
<keyword evidence="1" id="KW-0175">Coiled coil</keyword>
<feature type="coiled-coil region" evidence="1">
    <location>
        <begin position="165"/>
        <end position="244"/>
    </location>
</feature>
<proteinExistence type="predicted"/>
<feature type="chain" id="PRO_5009213993" evidence="2">
    <location>
        <begin position="27"/>
        <end position="379"/>
    </location>
</feature>
<dbReference type="GO" id="GO:0004222">
    <property type="term" value="F:metalloendopeptidase activity"/>
    <property type="evidence" value="ECO:0007669"/>
    <property type="project" value="TreeGrafter"/>
</dbReference>
<dbReference type="InterPro" id="IPR011055">
    <property type="entry name" value="Dup_hybrid_motif"/>
</dbReference>
<feature type="domain" description="M23ase beta-sheet core" evidence="3">
    <location>
        <begin position="280"/>
        <end position="373"/>
    </location>
</feature>
<evidence type="ECO:0000259" key="3">
    <source>
        <dbReference type="Pfam" id="PF01551"/>
    </source>
</evidence>
<dbReference type="Gene3D" id="2.70.70.10">
    <property type="entry name" value="Glucose Permease (Domain IIA)"/>
    <property type="match status" value="1"/>
</dbReference>
<evidence type="ECO:0000256" key="1">
    <source>
        <dbReference type="SAM" id="Coils"/>
    </source>
</evidence>
<dbReference type="Gene3D" id="6.10.250.3150">
    <property type="match status" value="1"/>
</dbReference>
<dbReference type="EMBL" id="MJIC01000015">
    <property type="protein sequence ID" value="OFI33601.1"/>
    <property type="molecule type" value="Genomic_DNA"/>
</dbReference>
<accession>A0A1E8FCF9</accession>
<dbReference type="InterPro" id="IPR016047">
    <property type="entry name" value="M23ase_b-sheet_dom"/>
</dbReference>
<organism evidence="4 5">
    <name type="scientific">Alteromonas lipolytica</name>
    <dbReference type="NCBI Taxonomy" id="1856405"/>
    <lineage>
        <taxon>Bacteria</taxon>
        <taxon>Pseudomonadati</taxon>
        <taxon>Pseudomonadota</taxon>
        <taxon>Gammaproteobacteria</taxon>
        <taxon>Alteromonadales</taxon>
        <taxon>Alteromonadaceae</taxon>
        <taxon>Alteromonas/Salinimonas group</taxon>
        <taxon>Alteromonas</taxon>
    </lineage>
</organism>
<protein>
    <submittedName>
        <fullName evidence="4">Peptidase M23</fullName>
    </submittedName>
</protein>
<feature type="coiled-coil region" evidence="1">
    <location>
        <begin position="25"/>
        <end position="55"/>
    </location>
</feature>
<comment type="caution">
    <text evidence="4">The sequence shown here is derived from an EMBL/GenBank/DDBJ whole genome shotgun (WGS) entry which is preliminary data.</text>
</comment>
<dbReference type="Proteomes" id="UP000176037">
    <property type="component" value="Unassembled WGS sequence"/>
</dbReference>
<dbReference type="FunFam" id="2.70.70.10:FF:000003">
    <property type="entry name" value="Murein hydrolase activator EnvC"/>
    <property type="match status" value="1"/>
</dbReference>
<dbReference type="AlphaFoldDB" id="A0A1E8FCF9"/>
<dbReference type="InterPro" id="IPR050570">
    <property type="entry name" value="Cell_wall_metabolism_enzyme"/>
</dbReference>
<keyword evidence="5" id="KW-1185">Reference proteome</keyword>
<name>A0A1E8FCF9_9ALTE</name>
<keyword evidence="2" id="KW-0732">Signal</keyword>
<evidence type="ECO:0000313" key="5">
    <source>
        <dbReference type="Proteomes" id="UP000176037"/>
    </source>
</evidence>
<dbReference type="SUPFAM" id="SSF51261">
    <property type="entry name" value="Duplicated hybrid motif"/>
    <property type="match status" value="1"/>
</dbReference>
<dbReference type="Pfam" id="PF01551">
    <property type="entry name" value="Peptidase_M23"/>
    <property type="match status" value="1"/>
</dbReference>
<evidence type="ECO:0000313" key="4">
    <source>
        <dbReference type="EMBL" id="OFI33601.1"/>
    </source>
</evidence>
<dbReference type="STRING" id="1856405.BFC17_03080"/>
<gene>
    <name evidence="4" type="ORF">BFC17_03080</name>
</gene>
<sequence length="379" mass="42364">MSLRNFATSVGLVVLLYGALPLASVAQTEDAQQELAALQEELKARQQALQGSKADAEKLQSVLAESEKSIGEVAKRLNHTKTALIDNREQQAGLTRQQKALQKSISQQQELLGGQLRTAFISGNYDYAKMVFYQEDAARFERVLTYYKYLNEARQKEITQFKTSVAELTEVNAQLRVKAEELSSLLQDQEKQQNELLARQQDRQQTLVKLRSKIASEETRIAQLREAEQALLEAIERAQRESQIPQELTGLSSDKGKLLKPAEGTLRRLFGKRRQGQVRWKGIMIDGREGSAVKAIAHGRVIYSDWLRGFGLVTIIEHGDGYMSVYGHNQALLRSAGDSVAKGETVALLGQSGGQSSPNLYFEIRHKGKALNPLQWLDI</sequence>
<evidence type="ECO:0000256" key="2">
    <source>
        <dbReference type="SAM" id="SignalP"/>
    </source>
</evidence>
<feature type="signal peptide" evidence="2">
    <location>
        <begin position="1"/>
        <end position="26"/>
    </location>
</feature>